<dbReference type="PANTHER" id="PTHR40626:SF11">
    <property type="entry name" value="ZINC FINGER PROTEIN YPR022C"/>
    <property type="match status" value="1"/>
</dbReference>
<evidence type="ECO:0000256" key="3">
    <source>
        <dbReference type="ARBA" id="ARBA00022737"/>
    </source>
</evidence>
<keyword evidence="3" id="KW-0677">Repeat</keyword>
<evidence type="ECO:0000256" key="6">
    <source>
        <dbReference type="ARBA" id="ARBA00023242"/>
    </source>
</evidence>
<reference evidence="8" key="2">
    <citation type="submission" date="2023-01" db="EMBL/GenBank/DDBJ databases">
        <authorList>
            <person name="Petersen C."/>
        </authorList>
    </citation>
    <scope>NUCLEOTIDE SEQUENCE</scope>
    <source>
        <strain evidence="8">IBT 17514</strain>
    </source>
</reference>
<dbReference type="AlphaFoldDB" id="A0AAD6N183"/>
<accession>A0AAD6N183</accession>
<feature type="domain" description="Xylanolytic transcriptional activator regulatory" evidence="7">
    <location>
        <begin position="17"/>
        <end position="131"/>
    </location>
</feature>
<evidence type="ECO:0000256" key="4">
    <source>
        <dbReference type="ARBA" id="ARBA00022771"/>
    </source>
</evidence>
<keyword evidence="9" id="KW-1185">Reference proteome</keyword>
<organism evidence="8 9">
    <name type="scientific">Penicillium malachiteum</name>
    <dbReference type="NCBI Taxonomy" id="1324776"/>
    <lineage>
        <taxon>Eukaryota</taxon>
        <taxon>Fungi</taxon>
        <taxon>Dikarya</taxon>
        <taxon>Ascomycota</taxon>
        <taxon>Pezizomycotina</taxon>
        <taxon>Eurotiomycetes</taxon>
        <taxon>Eurotiomycetidae</taxon>
        <taxon>Eurotiales</taxon>
        <taxon>Aspergillaceae</taxon>
        <taxon>Penicillium</taxon>
    </lineage>
</organism>
<dbReference type="GO" id="GO:0000981">
    <property type="term" value="F:DNA-binding transcription factor activity, RNA polymerase II-specific"/>
    <property type="evidence" value="ECO:0007669"/>
    <property type="project" value="InterPro"/>
</dbReference>
<dbReference type="GO" id="GO:0000978">
    <property type="term" value="F:RNA polymerase II cis-regulatory region sequence-specific DNA binding"/>
    <property type="evidence" value="ECO:0007669"/>
    <property type="project" value="InterPro"/>
</dbReference>
<evidence type="ECO:0000259" key="7">
    <source>
        <dbReference type="Pfam" id="PF04082"/>
    </source>
</evidence>
<evidence type="ECO:0000256" key="5">
    <source>
        <dbReference type="ARBA" id="ARBA00022833"/>
    </source>
</evidence>
<dbReference type="EMBL" id="JAQJAN010000001">
    <property type="protein sequence ID" value="KAJ5740832.1"/>
    <property type="molecule type" value="Genomic_DNA"/>
</dbReference>
<comment type="caution">
    <text evidence="8">The sequence shown here is derived from an EMBL/GenBank/DDBJ whole genome shotgun (WGS) entry which is preliminary data.</text>
</comment>
<dbReference type="Proteomes" id="UP001215712">
    <property type="component" value="Unassembled WGS sequence"/>
</dbReference>
<proteinExistence type="predicted"/>
<keyword evidence="6" id="KW-0539">Nucleus</keyword>
<name>A0AAD6N183_9EURO</name>
<dbReference type="GO" id="GO:0000785">
    <property type="term" value="C:chromatin"/>
    <property type="evidence" value="ECO:0007669"/>
    <property type="project" value="TreeGrafter"/>
</dbReference>
<evidence type="ECO:0000313" key="9">
    <source>
        <dbReference type="Proteomes" id="UP001215712"/>
    </source>
</evidence>
<evidence type="ECO:0000256" key="2">
    <source>
        <dbReference type="ARBA" id="ARBA00022723"/>
    </source>
</evidence>
<dbReference type="GO" id="GO:0005634">
    <property type="term" value="C:nucleus"/>
    <property type="evidence" value="ECO:0007669"/>
    <property type="project" value="UniProtKB-SubCell"/>
</dbReference>
<dbReference type="Pfam" id="PF04082">
    <property type="entry name" value="Fungal_trans"/>
    <property type="match status" value="1"/>
</dbReference>
<dbReference type="InterPro" id="IPR051059">
    <property type="entry name" value="VerF-like"/>
</dbReference>
<dbReference type="GO" id="GO:0006351">
    <property type="term" value="P:DNA-templated transcription"/>
    <property type="evidence" value="ECO:0007669"/>
    <property type="project" value="InterPro"/>
</dbReference>
<keyword evidence="4" id="KW-0863">Zinc-finger</keyword>
<reference evidence="8" key="1">
    <citation type="journal article" date="2023" name="IMA Fungus">
        <title>Comparative genomic study of the Penicillium genus elucidates a diverse pangenome and 15 lateral gene transfer events.</title>
        <authorList>
            <person name="Petersen C."/>
            <person name="Sorensen T."/>
            <person name="Nielsen M.R."/>
            <person name="Sondergaard T.E."/>
            <person name="Sorensen J.L."/>
            <person name="Fitzpatrick D.A."/>
            <person name="Frisvad J.C."/>
            <person name="Nielsen K.L."/>
        </authorList>
    </citation>
    <scope>NUCLEOTIDE SEQUENCE</scope>
    <source>
        <strain evidence="8">IBT 17514</strain>
    </source>
</reference>
<comment type="subcellular location">
    <subcellularLocation>
        <location evidence="1">Nucleus</location>
    </subcellularLocation>
</comment>
<dbReference type="InterPro" id="IPR007219">
    <property type="entry name" value="XnlR_reg_dom"/>
</dbReference>
<dbReference type="GO" id="GO:0008270">
    <property type="term" value="F:zinc ion binding"/>
    <property type="evidence" value="ECO:0007669"/>
    <property type="project" value="UniProtKB-KW"/>
</dbReference>
<evidence type="ECO:0000313" key="8">
    <source>
        <dbReference type="EMBL" id="KAJ5740832.1"/>
    </source>
</evidence>
<keyword evidence="2" id="KW-0479">Metal-binding</keyword>
<keyword evidence="5" id="KW-0862">Zinc</keyword>
<sequence>MPGLEGIESTPRIQLGIEAYFEKFHPSWPFLDPTTFNANDKPPFLLHSMVMMGLWVMQDSTSQGLAKDLHHRLTSSIWEQRDKWDISDQDESGMQLQEILAPEGGPWPLEIYQGILIQLIFSLLTSNQLNLQLQHVLPEMPSRLLLSLVRTCLRRDMFYYPSIHAQCLSESGSKSCHWARIHEITLFNLALYKVCQHAQVNDPGMLLEDESGFRPRGGLRSTEERLLTLRDLQFSPPTLSNLDRISDEGFQRSVRIFGFLKQEQSRHTKEGSNGYNDNFNRFALICDSQRQ</sequence>
<gene>
    <name evidence="8" type="ORF">N7493_000704</name>
</gene>
<evidence type="ECO:0000256" key="1">
    <source>
        <dbReference type="ARBA" id="ARBA00004123"/>
    </source>
</evidence>
<protein>
    <recommendedName>
        <fullName evidence="7">Xylanolytic transcriptional activator regulatory domain-containing protein</fullName>
    </recommendedName>
</protein>
<dbReference type="PANTHER" id="PTHR40626">
    <property type="entry name" value="MIP31509P"/>
    <property type="match status" value="1"/>
</dbReference>